<name>A0A1G2L0T8_9BACT</name>
<dbReference type="EMBL" id="MHQO01000081">
    <property type="protein sequence ID" value="OHA04381.1"/>
    <property type="molecule type" value="Genomic_DNA"/>
</dbReference>
<dbReference type="InterPro" id="IPR043519">
    <property type="entry name" value="NT_sf"/>
</dbReference>
<organism evidence="2 3">
    <name type="scientific">Candidatus Sungbacteria bacterium RIFCSPLOWO2_01_FULL_47_10</name>
    <dbReference type="NCBI Taxonomy" id="1802276"/>
    <lineage>
        <taxon>Bacteria</taxon>
        <taxon>Candidatus Sungiibacteriota</taxon>
    </lineage>
</organism>
<dbReference type="Gene3D" id="3.30.460.40">
    <property type="match status" value="1"/>
</dbReference>
<sequence>MAEEIIDPRQLLAEMGAILEKLKIDYAVTGGMAIYVWGRPRFTSDIDIIIELAPTQADALVAVLKLLYKAGYVERDAVERAMRRNGEFNFIDGRTGVKVDFWVLDKSGFSKAQLSRRVKRVVRKQKVYFVSAEDLILSKLLWHRESESSKQLQDVESIVKIQKKLDWKYLRKWAKIQSTFEILNSLKMKK</sequence>
<dbReference type="AlphaFoldDB" id="A0A1G2L0T8"/>
<dbReference type="Proteomes" id="UP000177982">
    <property type="component" value="Unassembled WGS sequence"/>
</dbReference>
<accession>A0A1G2L0T8</accession>
<proteinExistence type="predicted"/>
<dbReference type="SUPFAM" id="SSF81301">
    <property type="entry name" value="Nucleotidyltransferase"/>
    <property type="match status" value="1"/>
</dbReference>
<feature type="domain" description="DUF6036" evidence="1">
    <location>
        <begin position="14"/>
        <end position="188"/>
    </location>
</feature>
<dbReference type="Pfam" id="PF19502">
    <property type="entry name" value="DUF6036"/>
    <property type="match status" value="1"/>
</dbReference>
<reference evidence="2 3" key="1">
    <citation type="journal article" date="2016" name="Nat. Commun.">
        <title>Thousands of microbial genomes shed light on interconnected biogeochemical processes in an aquifer system.</title>
        <authorList>
            <person name="Anantharaman K."/>
            <person name="Brown C.T."/>
            <person name="Hug L.A."/>
            <person name="Sharon I."/>
            <person name="Castelle C.J."/>
            <person name="Probst A.J."/>
            <person name="Thomas B.C."/>
            <person name="Singh A."/>
            <person name="Wilkins M.J."/>
            <person name="Karaoz U."/>
            <person name="Brodie E.L."/>
            <person name="Williams K.H."/>
            <person name="Hubbard S.S."/>
            <person name="Banfield J.F."/>
        </authorList>
    </citation>
    <scope>NUCLEOTIDE SEQUENCE [LARGE SCALE GENOMIC DNA]</scope>
</reference>
<evidence type="ECO:0000313" key="3">
    <source>
        <dbReference type="Proteomes" id="UP000177982"/>
    </source>
</evidence>
<evidence type="ECO:0000259" key="1">
    <source>
        <dbReference type="Pfam" id="PF19502"/>
    </source>
</evidence>
<comment type="caution">
    <text evidence="2">The sequence shown here is derived from an EMBL/GenBank/DDBJ whole genome shotgun (WGS) entry which is preliminary data.</text>
</comment>
<dbReference type="InterPro" id="IPR045792">
    <property type="entry name" value="DUF6036"/>
</dbReference>
<gene>
    <name evidence="2" type="ORF">A2934_04720</name>
</gene>
<evidence type="ECO:0000313" key="2">
    <source>
        <dbReference type="EMBL" id="OHA04381.1"/>
    </source>
</evidence>
<protein>
    <recommendedName>
        <fullName evidence="1">DUF6036 domain-containing protein</fullName>
    </recommendedName>
</protein>